<reference evidence="1" key="1">
    <citation type="submission" date="2021-06" db="EMBL/GenBank/DDBJ databases">
        <authorList>
            <person name="Kallberg Y."/>
            <person name="Tangrot J."/>
            <person name="Rosling A."/>
        </authorList>
    </citation>
    <scope>NUCLEOTIDE SEQUENCE</scope>
    <source>
        <strain evidence="1">FL966</strain>
    </source>
</reference>
<name>A0A9N9HKL4_9GLOM</name>
<sequence length="105" mass="12300">MVTAYNRIEEPYSTSEYRKDFYIEGALLMCRALNHKKKLALNDHLISTKHQIIKITVNNSVQVQQNINVVHLSKREKMNLDLVQALTVIDLLFEKLDNDKLKEFL</sequence>
<keyword evidence="2" id="KW-1185">Reference proteome</keyword>
<dbReference type="AlphaFoldDB" id="A0A9N9HKL4"/>
<gene>
    <name evidence="1" type="ORF">CPELLU_LOCUS10882</name>
</gene>
<comment type="caution">
    <text evidence="1">The sequence shown here is derived from an EMBL/GenBank/DDBJ whole genome shotgun (WGS) entry which is preliminary data.</text>
</comment>
<evidence type="ECO:0000313" key="1">
    <source>
        <dbReference type="EMBL" id="CAG8682647.1"/>
    </source>
</evidence>
<proteinExistence type="predicted"/>
<accession>A0A9N9HKL4</accession>
<organism evidence="1 2">
    <name type="scientific">Cetraspora pellucida</name>
    <dbReference type="NCBI Taxonomy" id="1433469"/>
    <lineage>
        <taxon>Eukaryota</taxon>
        <taxon>Fungi</taxon>
        <taxon>Fungi incertae sedis</taxon>
        <taxon>Mucoromycota</taxon>
        <taxon>Glomeromycotina</taxon>
        <taxon>Glomeromycetes</taxon>
        <taxon>Diversisporales</taxon>
        <taxon>Gigasporaceae</taxon>
        <taxon>Cetraspora</taxon>
    </lineage>
</organism>
<dbReference type="Proteomes" id="UP000789759">
    <property type="component" value="Unassembled WGS sequence"/>
</dbReference>
<evidence type="ECO:0000313" key="2">
    <source>
        <dbReference type="Proteomes" id="UP000789759"/>
    </source>
</evidence>
<dbReference type="EMBL" id="CAJVQA010009239">
    <property type="protein sequence ID" value="CAG8682647.1"/>
    <property type="molecule type" value="Genomic_DNA"/>
</dbReference>
<protein>
    <submittedName>
        <fullName evidence="1">15430_t:CDS:1</fullName>
    </submittedName>
</protein>